<gene>
    <name evidence="3" type="ORF">QBC47DRAFT_111896</name>
</gene>
<dbReference type="PANTHER" id="PTHR28297:SF1">
    <property type="entry name" value="FUNGAL PROTEIN"/>
    <property type="match status" value="1"/>
</dbReference>
<keyword evidence="2" id="KW-1133">Transmembrane helix</keyword>
<name>A0AAJ0BKH0_9PEZI</name>
<dbReference type="Pfam" id="PF10445">
    <property type="entry name" value="DUF2456"/>
    <property type="match status" value="1"/>
</dbReference>
<dbReference type="PANTHER" id="PTHR28297">
    <property type="entry name" value="FUNGAL PROTEIN"/>
    <property type="match status" value="1"/>
</dbReference>
<feature type="compositionally biased region" description="Pro residues" evidence="1">
    <location>
        <begin position="42"/>
        <end position="67"/>
    </location>
</feature>
<reference evidence="3" key="1">
    <citation type="submission" date="2023-06" db="EMBL/GenBank/DDBJ databases">
        <title>Genome-scale phylogeny and comparative genomics of the fungal order Sordariales.</title>
        <authorList>
            <consortium name="Lawrence Berkeley National Laboratory"/>
            <person name="Hensen N."/>
            <person name="Bonometti L."/>
            <person name="Westerberg I."/>
            <person name="Brannstrom I.O."/>
            <person name="Guillou S."/>
            <person name="Cros-Aarteil S."/>
            <person name="Calhoun S."/>
            <person name="Haridas S."/>
            <person name="Kuo A."/>
            <person name="Mondo S."/>
            <person name="Pangilinan J."/>
            <person name="Riley R."/>
            <person name="Labutti K."/>
            <person name="Andreopoulos B."/>
            <person name="Lipzen A."/>
            <person name="Chen C."/>
            <person name="Yanf M."/>
            <person name="Daum C."/>
            <person name="Ng V."/>
            <person name="Clum A."/>
            <person name="Steindorff A."/>
            <person name="Ohm R."/>
            <person name="Martin F."/>
            <person name="Silar P."/>
            <person name="Natvig D."/>
            <person name="Lalanne C."/>
            <person name="Gautier V."/>
            <person name="Ament-Velasquez S.L."/>
            <person name="Kruys A."/>
            <person name="Hutchinson M.I."/>
            <person name="Powell A.J."/>
            <person name="Barry K."/>
            <person name="Miller A.N."/>
            <person name="Grigoriev I.V."/>
            <person name="Debuchy R."/>
            <person name="Gladieux P."/>
            <person name="Thoren M.H."/>
            <person name="Johannesson H."/>
        </authorList>
    </citation>
    <scope>NUCLEOTIDE SEQUENCE</scope>
    <source>
        <strain evidence="3">PSN4</strain>
    </source>
</reference>
<feature type="transmembrane region" description="Helical" evidence="2">
    <location>
        <begin position="144"/>
        <end position="166"/>
    </location>
</feature>
<evidence type="ECO:0000256" key="1">
    <source>
        <dbReference type="SAM" id="MobiDB-lite"/>
    </source>
</evidence>
<dbReference type="Proteomes" id="UP001239445">
    <property type="component" value="Unassembled WGS sequence"/>
</dbReference>
<organism evidence="3 4">
    <name type="scientific">Echria macrotheca</name>
    <dbReference type="NCBI Taxonomy" id="438768"/>
    <lineage>
        <taxon>Eukaryota</taxon>
        <taxon>Fungi</taxon>
        <taxon>Dikarya</taxon>
        <taxon>Ascomycota</taxon>
        <taxon>Pezizomycotina</taxon>
        <taxon>Sordariomycetes</taxon>
        <taxon>Sordariomycetidae</taxon>
        <taxon>Sordariales</taxon>
        <taxon>Schizotheciaceae</taxon>
        <taxon>Echria</taxon>
    </lineage>
</organism>
<protein>
    <submittedName>
        <fullName evidence="3">Uncharacterized protein</fullName>
    </submittedName>
</protein>
<keyword evidence="2" id="KW-0472">Membrane</keyword>
<evidence type="ECO:0000313" key="3">
    <source>
        <dbReference type="EMBL" id="KAK1759610.1"/>
    </source>
</evidence>
<proteinExistence type="predicted"/>
<keyword evidence="2" id="KW-0812">Transmembrane</keyword>
<comment type="caution">
    <text evidence="3">The sequence shown here is derived from an EMBL/GenBank/DDBJ whole genome shotgun (WGS) entry which is preliminary data.</text>
</comment>
<feature type="transmembrane region" description="Helical" evidence="2">
    <location>
        <begin position="100"/>
        <end position="124"/>
    </location>
</feature>
<feature type="transmembrane region" description="Helical" evidence="2">
    <location>
        <begin position="274"/>
        <end position="294"/>
    </location>
</feature>
<feature type="region of interest" description="Disordered" evidence="1">
    <location>
        <begin position="1"/>
        <end position="91"/>
    </location>
</feature>
<evidence type="ECO:0000313" key="4">
    <source>
        <dbReference type="Proteomes" id="UP001239445"/>
    </source>
</evidence>
<dbReference type="InterPro" id="IPR018852">
    <property type="entry name" value="DUF2456"/>
</dbReference>
<feature type="compositionally biased region" description="Low complexity" evidence="1">
    <location>
        <begin position="68"/>
        <end position="85"/>
    </location>
</feature>
<feature type="transmembrane region" description="Helical" evidence="2">
    <location>
        <begin position="228"/>
        <end position="254"/>
    </location>
</feature>
<dbReference type="AlphaFoldDB" id="A0AAJ0BKH0"/>
<accession>A0AAJ0BKH0</accession>
<sequence length="306" mass="32925">MKWSRNPFFPPAPSAAPITAPSREEEDTASSTNSTNSDPDPENPSPPPPSGPGPGPGPSSPPSPSPSSPSSSTRPATAPTPQTSPVHLQRPTTKLTTHQLFYIFILDGLGAAILSGGINFAIAYAMYTSPSSSPILLWQLPNTLAGDAAVTIILQSIITWLVELVLVNRDLSRGSVAPIGFIPPPSPSWIYLRRFLFLDRHHHEEHQNEGVGGMGRIKGWVNFLASQVIRALVVAVGMFVLLWPASVGILMVLGEKAGGDWEFERVWTPEVFKLVLGAVLGLVETPVFAGFWLVRAGWALRTNQVF</sequence>
<dbReference type="EMBL" id="MU839828">
    <property type="protein sequence ID" value="KAK1759610.1"/>
    <property type="molecule type" value="Genomic_DNA"/>
</dbReference>
<evidence type="ECO:0000256" key="2">
    <source>
        <dbReference type="SAM" id="Phobius"/>
    </source>
</evidence>
<keyword evidence="4" id="KW-1185">Reference proteome</keyword>